<evidence type="ECO:0000256" key="1">
    <source>
        <dbReference type="ARBA" id="ARBA00004496"/>
    </source>
</evidence>
<feature type="region of interest" description="Disordered" evidence="7">
    <location>
        <begin position="1259"/>
        <end position="1285"/>
    </location>
</feature>
<accession>A0A6J3LXD2</accession>
<feature type="compositionally biased region" description="Polar residues" evidence="7">
    <location>
        <begin position="490"/>
        <end position="508"/>
    </location>
</feature>
<feature type="compositionally biased region" description="Low complexity" evidence="7">
    <location>
        <begin position="1516"/>
        <end position="1529"/>
    </location>
</feature>
<dbReference type="InterPro" id="IPR006652">
    <property type="entry name" value="Kelch_1"/>
</dbReference>
<feature type="compositionally biased region" description="Acidic residues" evidence="7">
    <location>
        <begin position="1556"/>
        <end position="1581"/>
    </location>
</feature>
<feature type="compositionally biased region" description="Basic and acidic residues" evidence="7">
    <location>
        <begin position="699"/>
        <end position="708"/>
    </location>
</feature>
<dbReference type="RefSeq" id="XP_033456333.1">
    <property type="nucleotide sequence ID" value="XM_033603455.1"/>
</dbReference>
<evidence type="ECO:0000256" key="2">
    <source>
        <dbReference type="ARBA" id="ARBA00022441"/>
    </source>
</evidence>
<keyword evidence="5 6" id="KW-0175">Coiled coil</keyword>
<keyword evidence="8" id="KW-1185">Reference proteome</keyword>
<feature type="region of interest" description="Disordered" evidence="7">
    <location>
        <begin position="1513"/>
        <end position="1538"/>
    </location>
</feature>
<evidence type="ECO:0000256" key="7">
    <source>
        <dbReference type="SAM" id="MobiDB-lite"/>
    </source>
</evidence>
<dbReference type="InterPro" id="IPR015915">
    <property type="entry name" value="Kelch-typ_b-propeller"/>
</dbReference>
<dbReference type="GeneID" id="54361255"/>
<organism evidence="9">
    <name type="scientific">Dissoconium aciculare CBS 342.82</name>
    <dbReference type="NCBI Taxonomy" id="1314786"/>
    <lineage>
        <taxon>Eukaryota</taxon>
        <taxon>Fungi</taxon>
        <taxon>Dikarya</taxon>
        <taxon>Ascomycota</taxon>
        <taxon>Pezizomycotina</taxon>
        <taxon>Dothideomycetes</taxon>
        <taxon>Dothideomycetidae</taxon>
        <taxon>Mycosphaerellales</taxon>
        <taxon>Dissoconiaceae</taxon>
        <taxon>Dissoconium</taxon>
    </lineage>
</organism>
<feature type="compositionally biased region" description="Basic and acidic residues" evidence="7">
    <location>
        <begin position="676"/>
        <end position="689"/>
    </location>
</feature>
<dbReference type="SUPFAM" id="SSF117281">
    <property type="entry name" value="Kelch motif"/>
    <property type="match status" value="1"/>
</dbReference>
<protein>
    <recommendedName>
        <fullName evidence="10">Galactose oxidase</fullName>
    </recommendedName>
</protein>
<feature type="compositionally biased region" description="Acidic residues" evidence="7">
    <location>
        <begin position="1442"/>
        <end position="1451"/>
    </location>
</feature>
<dbReference type="GO" id="GO:0051285">
    <property type="term" value="C:cell cortex of cell tip"/>
    <property type="evidence" value="ECO:0007669"/>
    <property type="project" value="TreeGrafter"/>
</dbReference>
<feature type="region of interest" description="Disordered" evidence="7">
    <location>
        <begin position="1552"/>
        <end position="1635"/>
    </location>
</feature>
<feature type="region of interest" description="Disordered" evidence="7">
    <location>
        <begin position="485"/>
        <end position="717"/>
    </location>
</feature>
<keyword evidence="4" id="KW-0677">Repeat</keyword>
<gene>
    <name evidence="9" type="ORF">K489DRAFT_373743</name>
</gene>
<comment type="subcellular location">
    <subcellularLocation>
        <location evidence="1">Cytoplasm</location>
    </subcellularLocation>
</comment>
<evidence type="ECO:0000313" key="8">
    <source>
        <dbReference type="Proteomes" id="UP000504637"/>
    </source>
</evidence>
<evidence type="ECO:0000256" key="4">
    <source>
        <dbReference type="ARBA" id="ARBA00022737"/>
    </source>
</evidence>
<feature type="region of interest" description="Disordered" evidence="7">
    <location>
        <begin position="1401"/>
        <end position="1477"/>
    </location>
</feature>
<evidence type="ECO:0000313" key="9">
    <source>
        <dbReference type="RefSeq" id="XP_033456333.1"/>
    </source>
</evidence>
<feature type="coiled-coil region" evidence="6">
    <location>
        <begin position="1074"/>
        <end position="1150"/>
    </location>
</feature>
<evidence type="ECO:0000256" key="3">
    <source>
        <dbReference type="ARBA" id="ARBA00022490"/>
    </source>
</evidence>
<keyword evidence="3" id="KW-0963">Cytoplasm</keyword>
<evidence type="ECO:0008006" key="10">
    <source>
        <dbReference type="Google" id="ProtNLM"/>
    </source>
</evidence>
<reference evidence="9" key="2">
    <citation type="submission" date="2020-04" db="EMBL/GenBank/DDBJ databases">
        <authorList>
            <consortium name="NCBI Genome Project"/>
        </authorList>
    </citation>
    <scope>NUCLEOTIDE SEQUENCE</scope>
    <source>
        <strain evidence="9">CBS 342.82</strain>
    </source>
</reference>
<dbReference type="OrthoDB" id="45365at2759"/>
<evidence type="ECO:0000256" key="6">
    <source>
        <dbReference type="SAM" id="Coils"/>
    </source>
</evidence>
<feature type="compositionally biased region" description="Polar residues" evidence="7">
    <location>
        <begin position="518"/>
        <end position="535"/>
    </location>
</feature>
<dbReference type="Proteomes" id="UP000504637">
    <property type="component" value="Unplaced"/>
</dbReference>
<feature type="coiled-coil region" evidence="6">
    <location>
        <begin position="849"/>
        <end position="897"/>
    </location>
</feature>
<dbReference type="GO" id="GO:0061245">
    <property type="term" value="P:establishment or maintenance of bipolar cell polarity"/>
    <property type="evidence" value="ECO:0007669"/>
    <property type="project" value="TreeGrafter"/>
</dbReference>
<feature type="region of interest" description="Disordered" evidence="7">
    <location>
        <begin position="749"/>
        <end position="771"/>
    </location>
</feature>
<feature type="region of interest" description="Disordered" evidence="7">
    <location>
        <begin position="1"/>
        <end position="151"/>
    </location>
</feature>
<feature type="coiled-coil region" evidence="6">
    <location>
        <begin position="975"/>
        <end position="1030"/>
    </location>
</feature>
<dbReference type="PANTHER" id="PTHR23244">
    <property type="entry name" value="KELCH REPEAT DOMAIN"/>
    <property type="match status" value="1"/>
</dbReference>
<feature type="compositionally biased region" description="Basic and acidic residues" evidence="7">
    <location>
        <begin position="101"/>
        <end position="115"/>
    </location>
</feature>
<feature type="compositionally biased region" description="Polar residues" evidence="7">
    <location>
        <begin position="650"/>
        <end position="662"/>
    </location>
</feature>
<proteinExistence type="predicted"/>
<feature type="coiled-coil region" evidence="6">
    <location>
        <begin position="1310"/>
        <end position="1386"/>
    </location>
</feature>
<dbReference type="SMART" id="SM00612">
    <property type="entry name" value="Kelch"/>
    <property type="match status" value="2"/>
</dbReference>
<feature type="compositionally biased region" description="Low complexity" evidence="7">
    <location>
        <begin position="1598"/>
        <end position="1615"/>
    </location>
</feature>
<dbReference type="Gene3D" id="2.120.10.80">
    <property type="entry name" value="Kelch-type beta propeller"/>
    <property type="match status" value="2"/>
</dbReference>
<dbReference type="Pfam" id="PF24681">
    <property type="entry name" value="Kelch_KLHDC2_KLHL20_DRC7"/>
    <property type="match status" value="1"/>
</dbReference>
<sequence>MSFLFKATKKGGSGTYPAPTSAPSRDVRSPDGTNSAHSSFNGKSASPISGVSSGANHPSGADRSGATSRTGEESHSPSQYPRSSLSRDEVSRSAAASPEQKTLRDSGRDPVRPARPDGSLSKTPDQMQLAQQQQRLPLQARPPGDPSPYPWSQRQMTFSAAINSSPFPRYGAAVNAVASKDGSVYLMGGLINGSTVKGDLWMVEAGPGAMTCYPVATTSEGPGPRVGHASLLVGNAFIVFGGDTKMDEGDLLDDTLYLLNTSTKQWSRALPAGPRPPGRYGHTLNILGSKIYIFGGQVEGYFFNDLVAFDLNALQQATNRWEILIQNTIDGGPPHGQIPPARTNHTMVTWGDRLYLFGGTDGIHWFNDVWSYSPHTNSWTQLECIGYIPSPREGHAAALVGDVMYIFGGRTEDGNDLGDLAAFRISSRRWYTFQNMGPSPSPRSGHSMTTVGKQIVVLAGEPSSAPRDPVELGLAYFLDTNKIRYPADNAQPNSAGQTQGQRRPSTEANARPMMQSRVPPQQTIPERSTSANGNRVKSPDNAARLPMSAQGQRPAPTGPPPQAPGQAPGQIRPNGAVPPARQPTRPADRALSPSTETTRGPRYDSSGMSPTDNLRAPPPQPSISAASNYENDSFFDAAEQPRPASRQKPETYQPSSEPSTDTYGGVVAARAPAPRTEPEPLETSRRSIDTAEPLPRVQKISEEHERPQDSGLGSSPALTHQYDVLARELEQARQKNAWFTSELALARKSGYQSRDSPILDDGSGGSLNDDDRPLVEALLKMRAELSRVQETIDEQSRSAAERIAEMEKQRDVAINEAVFAKAKLAGQTGSPRGDGGDKSARTDDISRRLASALEAHSELNRRYEALSQEIEAEKKAREFAEDTAEAAQKRVTELDAHRQQHAIEVANLRAELHETQTVARAATADHSEIASKHKLLIVDHDEMTTRFQTALTATSNHTAILASLKDAVAASSDKAQLMEKKLEEERAGRAELERTVRELNAQQAEHASQLENSTRALREAEELARTHAEEARTHRSAVLAGLGHVTERDVNASQANDQRIVVLQEQVEAANALARQNQNAADTATDKLRRAEERIAGLEAYQEQASREGLSIRKQLQTTMKENNNLTAEKAALEQKMERHKLETNALSVQHASLKDILGERGVNASEVRRSRAIDSPSSARFSTPDPHRFRELEQNYETSLKNHDELRAQYEEVSERNEKMKRDYEEKLIALDNDHQAAVKYLRGTEKMLSKLKQELQRVKTENSDLKKKVDKAKDESESSRDLNGAAGIEAAQLRQELAAVQASLKSSVGDLENQILSMQSKLQHTEAELAQVSTTHASTTRELSTLQTSHSLARADLDRLQKENSLLEHRAKDAEDKVQLLLDQVEHSVDNYRRQSRISASAGGGGHATPLANGHHRGLSADTATSRHHSRGTSLGGESAYDDAQDDASELTAHGGDPNAHSGGGNSGSGNDARNSLALDSLANELETLRSHWETAKNYRLSDRFDFERGTAGGASSASHGASSSSGTAGGAGTTSALAGGASIANWRHALGLGDDDDDDEEEDDDDDEEEDDDDDDDLLAAGPSAALAQERRGPAASAAAAAVAGKSATASASKKDAGNGSEGGSTPRMGMI</sequence>
<dbReference type="FunFam" id="2.120.10.80:FF:000049">
    <property type="entry name" value="Cell polarity protein (Tea1)"/>
    <property type="match status" value="1"/>
</dbReference>
<name>A0A6J3LXD2_9PEZI</name>
<evidence type="ECO:0000256" key="5">
    <source>
        <dbReference type="ARBA" id="ARBA00023054"/>
    </source>
</evidence>
<reference evidence="9" key="3">
    <citation type="submission" date="2025-08" db="UniProtKB">
        <authorList>
            <consortium name="RefSeq"/>
        </authorList>
    </citation>
    <scope>IDENTIFICATION</scope>
    <source>
        <strain evidence="9">CBS 342.82</strain>
    </source>
</reference>
<feature type="compositionally biased region" description="Polar residues" evidence="7">
    <location>
        <begin position="31"/>
        <end position="56"/>
    </location>
</feature>
<feature type="coiled-coil region" evidence="6">
    <location>
        <begin position="778"/>
        <end position="823"/>
    </location>
</feature>
<feature type="compositionally biased region" description="Low complexity" evidence="7">
    <location>
        <begin position="128"/>
        <end position="142"/>
    </location>
</feature>
<keyword evidence="2" id="KW-0880">Kelch repeat</keyword>
<feature type="compositionally biased region" description="Basic and acidic residues" evidence="7">
    <location>
        <begin position="1259"/>
        <end position="1282"/>
    </location>
</feature>
<dbReference type="PANTHER" id="PTHR23244:SF456">
    <property type="entry name" value="MULTIPLE EPIDERMAL GROWTH FACTOR-LIKE DOMAINS PROTEIN 8"/>
    <property type="match status" value="1"/>
</dbReference>
<reference evidence="9" key="1">
    <citation type="submission" date="2020-01" db="EMBL/GenBank/DDBJ databases">
        <authorList>
            <consortium name="DOE Joint Genome Institute"/>
            <person name="Haridas S."/>
            <person name="Albert R."/>
            <person name="Binder M."/>
            <person name="Bloem J."/>
            <person name="Labutti K."/>
            <person name="Salamov A."/>
            <person name="Andreopoulos B."/>
            <person name="Baker S.E."/>
            <person name="Barry K."/>
            <person name="Bills G."/>
            <person name="Bluhm B.H."/>
            <person name="Cannon C."/>
            <person name="Castanera R."/>
            <person name="Culley D.E."/>
            <person name="Daum C."/>
            <person name="Ezra D."/>
            <person name="Gonzalez J.B."/>
            <person name="Henrissat B."/>
            <person name="Kuo A."/>
            <person name="Liang C."/>
            <person name="Lipzen A."/>
            <person name="Lutzoni F."/>
            <person name="Magnuson J."/>
            <person name="Mondo S."/>
            <person name="Nolan M."/>
            <person name="Ohm R."/>
            <person name="Pangilinan J."/>
            <person name="Park H.-J."/>
            <person name="Ramirez L."/>
            <person name="Alfaro M."/>
            <person name="Sun H."/>
            <person name="Tritt A."/>
            <person name="Yoshinaga Y."/>
            <person name="Zwiers L.-H."/>
            <person name="Turgeon B.G."/>
            <person name="Goodwin S.B."/>
            <person name="Spatafora J.W."/>
            <person name="Crous P.W."/>
            <person name="Grigoriev I.V."/>
        </authorList>
    </citation>
    <scope>NUCLEOTIDE SEQUENCE</scope>
    <source>
        <strain evidence="9">CBS 342.82</strain>
    </source>
</reference>